<reference evidence="1 2" key="2">
    <citation type="journal article" date="2022" name="Mol. Ecol. Resour.">
        <title>The genomes of chicory, endive, great burdock and yacon provide insights into Asteraceae paleo-polyploidization history and plant inulin production.</title>
        <authorList>
            <person name="Fan W."/>
            <person name="Wang S."/>
            <person name="Wang H."/>
            <person name="Wang A."/>
            <person name="Jiang F."/>
            <person name="Liu H."/>
            <person name="Zhao H."/>
            <person name="Xu D."/>
            <person name="Zhang Y."/>
        </authorList>
    </citation>
    <scope>NUCLEOTIDE SEQUENCE [LARGE SCALE GENOMIC DNA]</scope>
    <source>
        <strain evidence="2">cv. Yunnan</strain>
        <tissue evidence="1">Leaves</tissue>
    </source>
</reference>
<evidence type="ECO:0000313" key="2">
    <source>
        <dbReference type="Proteomes" id="UP001056120"/>
    </source>
</evidence>
<keyword evidence="2" id="KW-1185">Reference proteome</keyword>
<gene>
    <name evidence="1" type="ORF">L1987_80817</name>
</gene>
<name>A0ACB8YNT2_9ASTR</name>
<organism evidence="1 2">
    <name type="scientific">Smallanthus sonchifolius</name>
    <dbReference type="NCBI Taxonomy" id="185202"/>
    <lineage>
        <taxon>Eukaryota</taxon>
        <taxon>Viridiplantae</taxon>
        <taxon>Streptophyta</taxon>
        <taxon>Embryophyta</taxon>
        <taxon>Tracheophyta</taxon>
        <taxon>Spermatophyta</taxon>
        <taxon>Magnoliopsida</taxon>
        <taxon>eudicotyledons</taxon>
        <taxon>Gunneridae</taxon>
        <taxon>Pentapetalae</taxon>
        <taxon>asterids</taxon>
        <taxon>campanulids</taxon>
        <taxon>Asterales</taxon>
        <taxon>Asteraceae</taxon>
        <taxon>Asteroideae</taxon>
        <taxon>Heliantheae alliance</taxon>
        <taxon>Millerieae</taxon>
        <taxon>Smallanthus</taxon>
    </lineage>
</organism>
<dbReference type="Proteomes" id="UP001056120">
    <property type="component" value="Linkage Group LG27"/>
</dbReference>
<accession>A0ACB8YNT2</accession>
<proteinExistence type="predicted"/>
<comment type="caution">
    <text evidence="1">The sequence shown here is derived from an EMBL/GenBank/DDBJ whole genome shotgun (WGS) entry which is preliminary data.</text>
</comment>
<sequence>MASTFGCLLLFTLIVKGYFLFYYKLFYDVYVALIDSNFGHVGYAQCELKEITVETERTSRQVEGFQSVERVYPDVLASVGNNSCIVNRGRPIGGSESIEFLYAWDPPFIFVPISSKVECG</sequence>
<protein>
    <submittedName>
        <fullName evidence="1">Uncharacterized protein</fullName>
    </submittedName>
</protein>
<dbReference type="EMBL" id="CM042044">
    <property type="protein sequence ID" value="KAI3687126.1"/>
    <property type="molecule type" value="Genomic_DNA"/>
</dbReference>
<evidence type="ECO:0000313" key="1">
    <source>
        <dbReference type="EMBL" id="KAI3687126.1"/>
    </source>
</evidence>
<reference evidence="2" key="1">
    <citation type="journal article" date="2022" name="Mol. Ecol. Resour.">
        <title>The genomes of chicory, endive, great burdock and yacon provide insights into Asteraceae palaeo-polyploidization history and plant inulin production.</title>
        <authorList>
            <person name="Fan W."/>
            <person name="Wang S."/>
            <person name="Wang H."/>
            <person name="Wang A."/>
            <person name="Jiang F."/>
            <person name="Liu H."/>
            <person name="Zhao H."/>
            <person name="Xu D."/>
            <person name="Zhang Y."/>
        </authorList>
    </citation>
    <scope>NUCLEOTIDE SEQUENCE [LARGE SCALE GENOMIC DNA]</scope>
    <source>
        <strain evidence="2">cv. Yunnan</strain>
    </source>
</reference>